<dbReference type="InterPro" id="IPR036866">
    <property type="entry name" value="RibonucZ/Hydroxyglut_hydro"/>
</dbReference>
<feature type="transmembrane region" description="Helical" evidence="6">
    <location>
        <begin position="7"/>
        <end position="25"/>
    </location>
</feature>
<dbReference type="NCBIfam" id="TIGR00360">
    <property type="entry name" value="ComEC_N-term"/>
    <property type="match status" value="1"/>
</dbReference>
<dbReference type="PANTHER" id="PTHR30619:SF1">
    <property type="entry name" value="RECOMBINATION PROTEIN 2"/>
    <property type="match status" value="1"/>
</dbReference>
<evidence type="ECO:0000313" key="9">
    <source>
        <dbReference type="Proteomes" id="UP000188145"/>
    </source>
</evidence>
<evidence type="ECO:0000256" key="6">
    <source>
        <dbReference type="SAM" id="Phobius"/>
    </source>
</evidence>
<evidence type="ECO:0000256" key="3">
    <source>
        <dbReference type="ARBA" id="ARBA00022692"/>
    </source>
</evidence>
<accession>A0A1Q2CL65</accession>
<dbReference type="CDD" id="cd07731">
    <property type="entry name" value="ComA-like_MBL-fold"/>
    <property type="match status" value="1"/>
</dbReference>
<dbReference type="InterPro" id="IPR035681">
    <property type="entry name" value="ComA-like_MBL"/>
</dbReference>
<dbReference type="InterPro" id="IPR052159">
    <property type="entry name" value="Competence_DNA_uptake"/>
</dbReference>
<feature type="transmembrane region" description="Helical" evidence="6">
    <location>
        <begin position="333"/>
        <end position="350"/>
    </location>
</feature>
<feature type="transmembrane region" description="Helical" evidence="6">
    <location>
        <begin position="458"/>
        <end position="478"/>
    </location>
</feature>
<dbReference type="Pfam" id="PF03772">
    <property type="entry name" value="Competence"/>
    <property type="match status" value="1"/>
</dbReference>
<dbReference type="RefSeq" id="WP_077685167.1">
    <property type="nucleotide sequence ID" value="NZ_CP019606.1"/>
</dbReference>
<keyword evidence="5 6" id="KW-0472">Membrane</keyword>
<evidence type="ECO:0000256" key="5">
    <source>
        <dbReference type="ARBA" id="ARBA00023136"/>
    </source>
</evidence>
<proteinExistence type="predicted"/>
<feature type="transmembrane region" description="Helical" evidence="6">
    <location>
        <begin position="233"/>
        <end position="252"/>
    </location>
</feature>
<sequence length="765" mass="78652">MRNDWRLLPVAVAVWGSSLIATSGWEPGAQAVFALLAGLGLVALLCVRAGRGWAAVVVLVVVVTALTAGVRVWQRNHSAVAEVAADRAAGTAEVRLTSEPLRRAEVVVASADLLSLRARSREVTTSVPVVLFATGDVGEALLRAEPGAVHPARVRLAPAEPDDPAAALLSVRELGARIEAPGPLQALANAMRAGLREAVSHSPPDQAALVPSLVVGDTSRVNDRMRQDFRATGLTHLMAVSGANLSLLVGVLVPTVRVIGVRGWWVRGCAVAGVGFFILVCGQEPSVLRAAAMGLVALASIGSGRGRRSIRALCLAVAVLIWLDPWLSRSVGFALSVAACAGIVLLGPRFRDALLRWCPRWVAEAVAVSLAAQLATQPIVTAISEQVSVVAVATNVLAAPFVGPTTVLGLLAAVLSPLGAVATVPGWVAGWCSQPIVWIASAGAALPSATWEWSSSLLGVALVALASAAVAVVLVRLLRSPWGGVAFAVILVVASAVRPVPLGWPGEWSVAFCDVGQGDATAIRAGPDAAMLVDAGPEPGPTLACLDSLGVDRLPLLVLTHYHADHVGGAEEVIRRFRPGLILVREGPVPPWLAEAAGRAGGRVRSAIEGERIALGEAQWVSVSVPSAPVASDPEGEGSAENDASVVGVATSGGVRVLLAGDAEPAGQREALRSARAAGLPLAVDVLKLPHHGSARQEPRFFEASAARMAVASAGEDNDYGHPAKAALDLATGLGMSVARTDTQGTIALGRRGDSLTIAPIVRPR</sequence>
<dbReference type="SUPFAM" id="SSF56281">
    <property type="entry name" value="Metallo-hydrolase/oxidoreductase"/>
    <property type="match status" value="1"/>
</dbReference>
<keyword evidence="3 6" id="KW-0812">Transmembrane</keyword>
<feature type="transmembrane region" description="Helical" evidence="6">
    <location>
        <begin position="362"/>
        <end position="383"/>
    </location>
</feature>
<keyword evidence="2" id="KW-1003">Cell membrane</keyword>
<evidence type="ECO:0000256" key="1">
    <source>
        <dbReference type="ARBA" id="ARBA00004651"/>
    </source>
</evidence>
<keyword evidence="9" id="KW-1185">Reference proteome</keyword>
<comment type="subcellular location">
    <subcellularLocation>
        <location evidence="1">Cell membrane</location>
        <topology evidence="1">Multi-pass membrane protein</topology>
    </subcellularLocation>
</comment>
<dbReference type="AlphaFoldDB" id="A0A1Q2CL65"/>
<keyword evidence="4 6" id="KW-1133">Transmembrane helix</keyword>
<feature type="transmembrane region" description="Helical" evidence="6">
    <location>
        <begin position="427"/>
        <end position="446"/>
    </location>
</feature>
<organism evidence="8 9">
    <name type="scientific">Tessaracoccus aquimaris</name>
    <dbReference type="NCBI Taxonomy" id="1332264"/>
    <lineage>
        <taxon>Bacteria</taxon>
        <taxon>Bacillati</taxon>
        <taxon>Actinomycetota</taxon>
        <taxon>Actinomycetes</taxon>
        <taxon>Propionibacteriales</taxon>
        <taxon>Propionibacteriaceae</taxon>
        <taxon>Tessaracoccus</taxon>
    </lineage>
</organism>
<protein>
    <recommendedName>
        <fullName evidence="7">Metallo-beta-lactamase domain-containing protein</fullName>
    </recommendedName>
</protein>
<feature type="domain" description="Metallo-beta-lactamase" evidence="7">
    <location>
        <begin position="517"/>
        <end position="692"/>
    </location>
</feature>
<reference evidence="9" key="1">
    <citation type="submission" date="2017-02" db="EMBL/GenBank/DDBJ databases">
        <title>Tessaracoccus aquaemaris sp. nov., isolated from the intestine of a Korean rockfish, Sebastes schlegelii, in a marine aquaculture pond.</title>
        <authorList>
            <person name="Tak E.J."/>
            <person name="Bae J.-W."/>
        </authorList>
    </citation>
    <scope>NUCLEOTIDE SEQUENCE [LARGE SCALE GENOMIC DNA]</scope>
    <source>
        <strain evidence="9">NSG39</strain>
    </source>
</reference>
<gene>
    <name evidence="8" type="ORF">BW730_04250</name>
</gene>
<dbReference type="EMBL" id="CP019606">
    <property type="protein sequence ID" value="AQP46854.1"/>
    <property type="molecule type" value="Genomic_DNA"/>
</dbReference>
<dbReference type="OrthoDB" id="7177610at2"/>
<dbReference type="InterPro" id="IPR004477">
    <property type="entry name" value="ComEC_N"/>
</dbReference>
<dbReference type="GO" id="GO:0005886">
    <property type="term" value="C:plasma membrane"/>
    <property type="evidence" value="ECO:0007669"/>
    <property type="project" value="UniProtKB-SubCell"/>
</dbReference>
<feature type="transmembrane region" description="Helical" evidence="6">
    <location>
        <begin position="31"/>
        <end position="47"/>
    </location>
</feature>
<feature type="transmembrane region" description="Helical" evidence="6">
    <location>
        <begin position="54"/>
        <end position="73"/>
    </location>
</feature>
<evidence type="ECO:0000256" key="4">
    <source>
        <dbReference type="ARBA" id="ARBA00022989"/>
    </source>
</evidence>
<dbReference type="SMART" id="SM00849">
    <property type="entry name" value="Lactamase_B"/>
    <property type="match status" value="1"/>
</dbReference>
<feature type="transmembrane region" description="Helical" evidence="6">
    <location>
        <begin position="389"/>
        <end position="415"/>
    </location>
</feature>
<dbReference type="Proteomes" id="UP000188145">
    <property type="component" value="Chromosome"/>
</dbReference>
<name>A0A1Q2CL65_9ACTN</name>
<evidence type="ECO:0000259" key="7">
    <source>
        <dbReference type="SMART" id="SM00849"/>
    </source>
</evidence>
<dbReference type="PANTHER" id="PTHR30619">
    <property type="entry name" value="DNA INTERNALIZATION/COMPETENCE PROTEIN COMEC/REC2"/>
    <property type="match status" value="1"/>
</dbReference>
<feature type="transmembrane region" description="Helical" evidence="6">
    <location>
        <begin position="485"/>
        <end position="504"/>
    </location>
</feature>
<dbReference type="Gene3D" id="3.60.15.10">
    <property type="entry name" value="Ribonuclease Z/Hydroxyacylglutathione hydrolase-like"/>
    <property type="match status" value="1"/>
</dbReference>
<evidence type="ECO:0000256" key="2">
    <source>
        <dbReference type="ARBA" id="ARBA00022475"/>
    </source>
</evidence>
<feature type="transmembrane region" description="Helical" evidence="6">
    <location>
        <begin position="286"/>
        <end position="303"/>
    </location>
</feature>
<dbReference type="InterPro" id="IPR001279">
    <property type="entry name" value="Metallo-B-lactamas"/>
</dbReference>
<dbReference type="Pfam" id="PF00753">
    <property type="entry name" value="Lactamase_B"/>
    <property type="match status" value="1"/>
</dbReference>
<dbReference type="KEGG" id="tes:BW730_04250"/>
<dbReference type="STRING" id="1332264.BW730_04250"/>
<evidence type="ECO:0000313" key="8">
    <source>
        <dbReference type="EMBL" id="AQP46854.1"/>
    </source>
</evidence>
<feature type="transmembrane region" description="Helical" evidence="6">
    <location>
        <begin position="310"/>
        <end position="327"/>
    </location>
</feature>
<feature type="transmembrane region" description="Helical" evidence="6">
    <location>
        <begin position="264"/>
        <end position="280"/>
    </location>
</feature>